<sequence length="141" mass="14673">MPQGTITNLHIARVKGTPSDPVQEATAISGLGLEGDRSAYEGNTRQVLLVDKEILDGFGLAPGQVKENITVTNLNVADTKPGQVFAIGDAVTLEAVGDCEACGKMDAIRMGLMDQLQGKRGILAKVINGGAIKIGDSVTIK</sequence>
<dbReference type="Pfam" id="PF03473">
    <property type="entry name" value="MOSC"/>
    <property type="match status" value="1"/>
</dbReference>
<gene>
    <name evidence="2" type="ORF">METZ01_LOCUS18886</name>
</gene>
<dbReference type="SUPFAM" id="SSF50800">
    <property type="entry name" value="PK beta-barrel domain-like"/>
    <property type="match status" value="1"/>
</dbReference>
<accession>A0A381PGC0</accession>
<dbReference type="InterPro" id="IPR052716">
    <property type="entry name" value="MOSC_domain"/>
</dbReference>
<dbReference type="PROSITE" id="PS51340">
    <property type="entry name" value="MOSC"/>
    <property type="match status" value="1"/>
</dbReference>
<dbReference type="AlphaFoldDB" id="A0A381PGC0"/>
<dbReference type="PANTHER" id="PTHR36930">
    <property type="entry name" value="METAL-SULFUR CLUSTER BIOSYNTHESIS PROTEINS YUAD-RELATED"/>
    <property type="match status" value="1"/>
</dbReference>
<dbReference type="PANTHER" id="PTHR36930:SF1">
    <property type="entry name" value="MOSC DOMAIN-CONTAINING PROTEIN"/>
    <property type="match status" value="1"/>
</dbReference>
<name>A0A381PGC0_9ZZZZ</name>
<dbReference type="InterPro" id="IPR005302">
    <property type="entry name" value="MoCF_Sase_C"/>
</dbReference>
<evidence type="ECO:0000259" key="1">
    <source>
        <dbReference type="PROSITE" id="PS51340"/>
    </source>
</evidence>
<reference evidence="2" key="1">
    <citation type="submission" date="2018-05" db="EMBL/GenBank/DDBJ databases">
        <authorList>
            <person name="Lanie J.A."/>
            <person name="Ng W.-L."/>
            <person name="Kazmierczak K.M."/>
            <person name="Andrzejewski T.M."/>
            <person name="Davidsen T.M."/>
            <person name="Wayne K.J."/>
            <person name="Tettelin H."/>
            <person name="Glass J.I."/>
            <person name="Rusch D."/>
            <person name="Podicherti R."/>
            <person name="Tsui H.-C.T."/>
            <person name="Winkler M.E."/>
        </authorList>
    </citation>
    <scope>NUCLEOTIDE SEQUENCE</scope>
</reference>
<organism evidence="2">
    <name type="scientific">marine metagenome</name>
    <dbReference type="NCBI Taxonomy" id="408172"/>
    <lineage>
        <taxon>unclassified sequences</taxon>
        <taxon>metagenomes</taxon>
        <taxon>ecological metagenomes</taxon>
    </lineage>
</organism>
<dbReference type="GO" id="GO:0003824">
    <property type="term" value="F:catalytic activity"/>
    <property type="evidence" value="ECO:0007669"/>
    <property type="project" value="InterPro"/>
</dbReference>
<protein>
    <recommendedName>
        <fullName evidence="1">MOSC domain-containing protein</fullName>
    </recommendedName>
</protein>
<feature type="domain" description="MOSC" evidence="1">
    <location>
        <begin position="20"/>
        <end position="141"/>
    </location>
</feature>
<dbReference type="Gene3D" id="2.40.33.20">
    <property type="entry name" value="PK beta-barrel domain-like"/>
    <property type="match status" value="1"/>
</dbReference>
<dbReference type="EMBL" id="UINC01000973">
    <property type="protein sequence ID" value="SUZ66032.1"/>
    <property type="molecule type" value="Genomic_DNA"/>
</dbReference>
<dbReference type="GO" id="GO:0030170">
    <property type="term" value="F:pyridoxal phosphate binding"/>
    <property type="evidence" value="ECO:0007669"/>
    <property type="project" value="InterPro"/>
</dbReference>
<proteinExistence type="predicted"/>
<dbReference type="InterPro" id="IPR011037">
    <property type="entry name" value="Pyrv_Knase-like_insert_dom_sf"/>
</dbReference>
<evidence type="ECO:0000313" key="2">
    <source>
        <dbReference type="EMBL" id="SUZ66032.1"/>
    </source>
</evidence>
<dbReference type="GO" id="GO:0030151">
    <property type="term" value="F:molybdenum ion binding"/>
    <property type="evidence" value="ECO:0007669"/>
    <property type="project" value="InterPro"/>
</dbReference>